<proteinExistence type="predicted"/>
<sequence>MSLTTYCIADITPPDYNPLLKLLSLSLADSPILYIEKVTLVSCFLKRAALPPAHRSSFLFFFSPISLWIRLSFFSFQLANKHHCTSYISHKFCTQKHRFHPCDAVLTFFSPRSFILRPFFYLFSQHAHSLFLFFLSLLVWFGSVVVKFFWFFWTLTYFPSLPQMVLPPYHSLVFLSSPAPSTQTKKKHSVLPLTNLLFRYPSFFSSPSYTYLFFFSNIFLHSSMHQHLPYKTSHMEYELEWCGGTSSLYHNRSTNVPVEGCIRGWAIEPWHASPPRGRGVMEQCGFFQVPFCPSGDFSSPYILLTFPPLGSWLAGVLIGRKHYQGINGMELVHDGNGNQTMSETSVGNQWPTCPSNIYYTRIRNLESIGPEIWPISRGSYVVVSKSTLIIDKKILLILLLSPFLLLLICCSNTPSQITKNRLVVWMFGVEEMLDLVQEELSLYCRGKWFDSQGFPLDKLYLRHVSSQHDFMFLHSMISLQEPLFTHISCFITSINCFQKIPQQSLSSNLETLTSFPPHFPMLNTQPLKVSLSQMLQLKINKFILISFSFQQTGFHSFLIFSSFYCLLKIHVVRCNCNLVKMFNLRTKNRQKNHIIITGLSYNSSSPHYTVFPFKKPWSVIPHLTPALVVKLNFMKFPPFLLIPLSYSCPNHNLAHVFRLLNLCPRVRIKSLVMTLLVLKPLHLRILVLFCSSKNVIFYPFHCLAVNFSTQTLSLQSILRSIRSEVMKSIEGYKLIREVLIGDLSSGSKKVNHNIEELPADDLAWKWKTAGGEPPHMQRPYFLEMMHQTCGHMSDHFHDHLHDPITDQVDITFKAVIIMLELSGFGKSLLVFLAFEEENIRLLISHFTTPQALSWAILLPHSEDSILRLLHFPYPWLIQYSLTVLFSHYATNQVFDMHWFYSELILFKKLASVYLCKTILIPSFQGGKSRLNDGFFLLRHSGSILRVSSGNNYMDKGSQKILPLLKTGEMKKDFPRHARGTNQVFQADNDNQIINVFVRFWKRETIDKSLTQKNGPLHWTTDLISVLYFIKLCSLAALWSFSCYTVVATQSIFGQMIQLVIKIRLLCRGIKAVKGYHFKVEWSDLDLKLSHGGKIIRYNIYVDDGIEMSGQATVGQLCLWSKPKQWACYAALQLYVAQKFTTNVADWQLQRATNAMVLADQTIGCHANAVWPQIIAAQINNMDQIKHSTEEMDFHSDRNQSDPPPHCLGNTSYIFTPLSHSTSVELDQRNRIPKYQIISNQFFAAKMNMNLSLIFLSTAGKPKMIELILVFGLHSNYIWMENAYPCGSADTFVPNSRYTARLVRSVLTTTVEVGLLSLTLLPYRGGSSIRRDQTLRGEHKELRLTREDWLSGYLGADDEKEENVITRLHQTGHLKLPGSWSCPVWLLSCMRLFAHRCLRLSCFSPMPPPQLSLSVFQFTSFHFINYYNFLFLIISFSFFCIFFYNLQFIHATYFLSTKTDRFSSSYRLSFGFLKSDKE</sequence>
<comment type="caution">
    <text evidence="2">The sequence shown here is derived from an EMBL/GenBank/DDBJ whole genome shotgun (WGS) entry which is preliminary data.</text>
</comment>
<evidence type="ECO:0000256" key="1">
    <source>
        <dbReference type="SAM" id="Phobius"/>
    </source>
</evidence>
<dbReference type="Proteomes" id="UP000037035">
    <property type="component" value="Unassembled WGS sequence"/>
</dbReference>
<keyword evidence="3" id="KW-1185">Reference proteome</keyword>
<feature type="transmembrane region" description="Helical" evidence="1">
    <location>
        <begin position="394"/>
        <end position="414"/>
    </location>
</feature>
<dbReference type="VEuPathDB" id="FungiDB:VP01_100g5"/>
<protein>
    <submittedName>
        <fullName evidence="2">Uncharacterized protein</fullName>
    </submittedName>
</protein>
<feature type="transmembrane region" description="Helical" evidence="1">
    <location>
        <begin position="200"/>
        <end position="220"/>
    </location>
</feature>
<accession>A0A0L6VVA7</accession>
<feature type="transmembrane region" description="Helical" evidence="1">
    <location>
        <begin position="1425"/>
        <end position="1445"/>
    </location>
</feature>
<keyword evidence="1" id="KW-1133">Transmembrane helix</keyword>
<name>A0A0L6VVA7_9BASI</name>
<feature type="transmembrane region" description="Helical" evidence="1">
    <location>
        <begin position="130"/>
        <end position="153"/>
    </location>
</feature>
<organism evidence="2 3">
    <name type="scientific">Puccinia sorghi</name>
    <dbReference type="NCBI Taxonomy" id="27349"/>
    <lineage>
        <taxon>Eukaryota</taxon>
        <taxon>Fungi</taxon>
        <taxon>Dikarya</taxon>
        <taxon>Basidiomycota</taxon>
        <taxon>Pucciniomycotina</taxon>
        <taxon>Pucciniomycetes</taxon>
        <taxon>Pucciniales</taxon>
        <taxon>Pucciniaceae</taxon>
        <taxon>Puccinia</taxon>
    </lineage>
</organism>
<evidence type="ECO:0000313" key="3">
    <source>
        <dbReference type="Proteomes" id="UP000037035"/>
    </source>
</evidence>
<dbReference type="EMBL" id="LAVV01000111">
    <property type="protein sequence ID" value="KNZ64611.1"/>
    <property type="molecule type" value="Genomic_DNA"/>
</dbReference>
<evidence type="ECO:0000313" key="2">
    <source>
        <dbReference type="EMBL" id="KNZ64611.1"/>
    </source>
</evidence>
<keyword evidence="1" id="KW-0472">Membrane</keyword>
<keyword evidence="1" id="KW-0812">Transmembrane</keyword>
<feature type="transmembrane region" description="Helical" evidence="1">
    <location>
        <begin position="58"/>
        <end position="79"/>
    </location>
</feature>
<reference evidence="2 3" key="1">
    <citation type="submission" date="2015-08" db="EMBL/GenBank/DDBJ databases">
        <title>Next Generation Sequencing and Analysis of the Genome of Puccinia sorghi L Schw, the Causal Agent of Maize Common Rust.</title>
        <authorList>
            <person name="Rochi L."/>
            <person name="Burguener G."/>
            <person name="Darino M."/>
            <person name="Turjanski A."/>
            <person name="Kreff E."/>
            <person name="Dieguez M.J."/>
            <person name="Sacco F."/>
        </authorList>
    </citation>
    <scope>NUCLEOTIDE SEQUENCE [LARGE SCALE GENOMIC DNA]</scope>
    <source>
        <strain evidence="2 3">RO10H11247</strain>
    </source>
</reference>
<gene>
    <name evidence="2" type="ORF">VP01_100g5</name>
</gene>